<dbReference type="PANTHER" id="PTHR47540">
    <property type="entry name" value="THIAMINE REPRESSIBLE GENES REGULATORY PROTEIN THI5"/>
    <property type="match status" value="1"/>
</dbReference>
<name>A0A9P9CXN0_9PLEO</name>
<dbReference type="GO" id="GO:0045944">
    <property type="term" value="P:positive regulation of transcription by RNA polymerase II"/>
    <property type="evidence" value="ECO:0007669"/>
    <property type="project" value="TreeGrafter"/>
</dbReference>
<organism evidence="7 8">
    <name type="scientific">Dendryphion nanum</name>
    <dbReference type="NCBI Taxonomy" id="256645"/>
    <lineage>
        <taxon>Eukaryota</taxon>
        <taxon>Fungi</taxon>
        <taxon>Dikarya</taxon>
        <taxon>Ascomycota</taxon>
        <taxon>Pezizomycotina</taxon>
        <taxon>Dothideomycetes</taxon>
        <taxon>Pleosporomycetidae</taxon>
        <taxon>Pleosporales</taxon>
        <taxon>Torulaceae</taxon>
        <taxon>Dendryphion</taxon>
    </lineage>
</organism>
<dbReference type="Gene3D" id="4.10.240.10">
    <property type="entry name" value="Zn(2)-C6 fungal-type DNA-binding domain"/>
    <property type="match status" value="1"/>
</dbReference>
<evidence type="ECO:0000313" key="8">
    <source>
        <dbReference type="Proteomes" id="UP000700596"/>
    </source>
</evidence>
<dbReference type="PRINTS" id="PR00755">
    <property type="entry name" value="AFLATOXINBRP"/>
</dbReference>
<keyword evidence="4" id="KW-0804">Transcription</keyword>
<dbReference type="OrthoDB" id="10261408at2759"/>
<feature type="domain" description="Zn(2)-C6 fungal-type" evidence="6">
    <location>
        <begin position="37"/>
        <end position="67"/>
    </location>
</feature>
<evidence type="ECO:0000256" key="5">
    <source>
        <dbReference type="ARBA" id="ARBA00023242"/>
    </source>
</evidence>
<dbReference type="PROSITE" id="PS50048">
    <property type="entry name" value="ZN2_CY6_FUNGAL_2"/>
    <property type="match status" value="1"/>
</dbReference>
<keyword evidence="3" id="KW-0238">DNA-binding</keyword>
<dbReference type="EMBL" id="JAGMWT010000035">
    <property type="protein sequence ID" value="KAH7108878.1"/>
    <property type="molecule type" value="Genomic_DNA"/>
</dbReference>
<dbReference type="InterPro" id="IPR036864">
    <property type="entry name" value="Zn2-C6_fun-type_DNA-bd_sf"/>
</dbReference>
<evidence type="ECO:0000256" key="1">
    <source>
        <dbReference type="ARBA" id="ARBA00004123"/>
    </source>
</evidence>
<dbReference type="GO" id="GO:0005634">
    <property type="term" value="C:nucleus"/>
    <property type="evidence" value="ECO:0007669"/>
    <property type="project" value="UniProtKB-SubCell"/>
</dbReference>
<evidence type="ECO:0000256" key="2">
    <source>
        <dbReference type="ARBA" id="ARBA00023015"/>
    </source>
</evidence>
<evidence type="ECO:0000256" key="3">
    <source>
        <dbReference type="ARBA" id="ARBA00023125"/>
    </source>
</evidence>
<dbReference type="GO" id="GO:0000981">
    <property type="term" value="F:DNA-binding transcription factor activity, RNA polymerase II-specific"/>
    <property type="evidence" value="ECO:0007669"/>
    <property type="project" value="InterPro"/>
</dbReference>
<gene>
    <name evidence="7" type="ORF">B0J11DRAFT_545622</name>
</gene>
<dbReference type="AlphaFoldDB" id="A0A9P9CXN0"/>
<dbReference type="PROSITE" id="PS00463">
    <property type="entry name" value="ZN2_CY6_FUNGAL_1"/>
    <property type="match status" value="1"/>
</dbReference>
<dbReference type="GO" id="GO:0008270">
    <property type="term" value="F:zinc ion binding"/>
    <property type="evidence" value="ECO:0007669"/>
    <property type="project" value="InterPro"/>
</dbReference>
<dbReference type="SUPFAM" id="SSF57701">
    <property type="entry name" value="Zn2/Cys6 DNA-binding domain"/>
    <property type="match status" value="1"/>
</dbReference>
<reference evidence="7" key="1">
    <citation type="journal article" date="2021" name="Nat. Commun.">
        <title>Genetic determinants of endophytism in the Arabidopsis root mycobiome.</title>
        <authorList>
            <person name="Mesny F."/>
            <person name="Miyauchi S."/>
            <person name="Thiergart T."/>
            <person name="Pickel B."/>
            <person name="Atanasova L."/>
            <person name="Karlsson M."/>
            <person name="Huettel B."/>
            <person name="Barry K.W."/>
            <person name="Haridas S."/>
            <person name="Chen C."/>
            <person name="Bauer D."/>
            <person name="Andreopoulos W."/>
            <person name="Pangilinan J."/>
            <person name="LaButti K."/>
            <person name="Riley R."/>
            <person name="Lipzen A."/>
            <person name="Clum A."/>
            <person name="Drula E."/>
            <person name="Henrissat B."/>
            <person name="Kohler A."/>
            <person name="Grigoriev I.V."/>
            <person name="Martin F.M."/>
            <person name="Hacquard S."/>
        </authorList>
    </citation>
    <scope>NUCLEOTIDE SEQUENCE</scope>
    <source>
        <strain evidence="7">MPI-CAGE-CH-0243</strain>
    </source>
</reference>
<keyword evidence="5" id="KW-0539">Nucleus</keyword>
<keyword evidence="2" id="KW-0805">Transcription regulation</keyword>
<comment type="caution">
    <text evidence="7">The sequence shown here is derived from an EMBL/GenBank/DDBJ whole genome shotgun (WGS) entry which is preliminary data.</text>
</comment>
<evidence type="ECO:0000313" key="7">
    <source>
        <dbReference type="EMBL" id="KAH7108878.1"/>
    </source>
</evidence>
<evidence type="ECO:0000259" key="6">
    <source>
        <dbReference type="PROSITE" id="PS50048"/>
    </source>
</evidence>
<keyword evidence="8" id="KW-1185">Reference proteome</keyword>
<sequence>MDARISMPVAIPRLNKPKGQDGRSLRNQYRPPRVRKACDNCHNRKVKCTGEQPHCQKCVEQHVPCMYSRSRKDRLSVATEENRRLIAFLKDLRGRVEDGEQQNINVFLASLCAEGSRPTRS</sequence>
<protein>
    <recommendedName>
        <fullName evidence="6">Zn(2)-C6 fungal-type domain-containing protein</fullName>
    </recommendedName>
</protein>
<dbReference type="Pfam" id="PF00172">
    <property type="entry name" value="Zn_clus"/>
    <property type="match status" value="1"/>
</dbReference>
<accession>A0A9P9CXN0</accession>
<comment type="subcellular location">
    <subcellularLocation>
        <location evidence="1">Nucleus</location>
    </subcellularLocation>
</comment>
<dbReference type="PANTHER" id="PTHR47540:SF2">
    <property type="entry name" value="ZN(II)2CYS6 TRANSCRIPTION FACTOR (EUROFUNG)"/>
    <property type="match status" value="1"/>
</dbReference>
<dbReference type="Proteomes" id="UP000700596">
    <property type="component" value="Unassembled WGS sequence"/>
</dbReference>
<dbReference type="InterPro" id="IPR051711">
    <property type="entry name" value="Stress_Response_Reg"/>
</dbReference>
<dbReference type="CDD" id="cd00067">
    <property type="entry name" value="GAL4"/>
    <property type="match status" value="1"/>
</dbReference>
<evidence type="ECO:0000256" key="4">
    <source>
        <dbReference type="ARBA" id="ARBA00023163"/>
    </source>
</evidence>
<dbReference type="SMART" id="SM00066">
    <property type="entry name" value="GAL4"/>
    <property type="match status" value="1"/>
</dbReference>
<dbReference type="GO" id="GO:0043565">
    <property type="term" value="F:sequence-specific DNA binding"/>
    <property type="evidence" value="ECO:0007669"/>
    <property type="project" value="TreeGrafter"/>
</dbReference>
<dbReference type="InterPro" id="IPR001138">
    <property type="entry name" value="Zn2Cys6_DnaBD"/>
</dbReference>
<proteinExistence type="predicted"/>